<keyword evidence="1" id="KW-0472">Membrane</keyword>
<gene>
    <name evidence="2" type="ORF">ACFOX3_05275</name>
</gene>
<organism evidence="2 3">
    <name type="scientific">Simiduia curdlanivorans</name>
    <dbReference type="NCBI Taxonomy" id="1492769"/>
    <lineage>
        <taxon>Bacteria</taxon>
        <taxon>Pseudomonadati</taxon>
        <taxon>Pseudomonadota</taxon>
        <taxon>Gammaproteobacteria</taxon>
        <taxon>Cellvibrionales</taxon>
        <taxon>Cellvibrionaceae</taxon>
        <taxon>Simiduia</taxon>
    </lineage>
</organism>
<feature type="transmembrane region" description="Helical" evidence="1">
    <location>
        <begin position="83"/>
        <end position="108"/>
    </location>
</feature>
<feature type="transmembrane region" description="Helical" evidence="1">
    <location>
        <begin position="114"/>
        <end position="134"/>
    </location>
</feature>
<dbReference type="EMBL" id="JBHSCX010000003">
    <property type="protein sequence ID" value="MFC4361704.1"/>
    <property type="molecule type" value="Genomic_DNA"/>
</dbReference>
<keyword evidence="1" id="KW-1133">Transmembrane helix</keyword>
<reference evidence="3" key="1">
    <citation type="journal article" date="2019" name="Int. J. Syst. Evol. Microbiol.">
        <title>The Global Catalogue of Microorganisms (GCM) 10K type strain sequencing project: providing services to taxonomists for standard genome sequencing and annotation.</title>
        <authorList>
            <consortium name="The Broad Institute Genomics Platform"/>
            <consortium name="The Broad Institute Genome Sequencing Center for Infectious Disease"/>
            <person name="Wu L."/>
            <person name="Ma J."/>
        </authorList>
    </citation>
    <scope>NUCLEOTIDE SEQUENCE [LARGE SCALE GENOMIC DNA]</scope>
    <source>
        <strain evidence="3">CECT 8570</strain>
    </source>
</reference>
<accession>A0ABV8V3S6</accession>
<dbReference type="Proteomes" id="UP001595840">
    <property type="component" value="Unassembled WGS sequence"/>
</dbReference>
<protein>
    <recommendedName>
        <fullName evidence="4">DUF1761 domain-containing protein</fullName>
    </recommendedName>
</protein>
<proteinExistence type="predicted"/>
<evidence type="ECO:0000313" key="3">
    <source>
        <dbReference type="Proteomes" id="UP001595840"/>
    </source>
</evidence>
<dbReference type="RefSeq" id="WP_290259352.1">
    <property type="nucleotide sequence ID" value="NZ_JAUFQG010000004.1"/>
</dbReference>
<sequence>MIKSRFLLLAAIASGMAALAHLGCIVFGASWYRFFGAGEDMAQMAEQGLLYPTLVTTFIACVLAIWSCYALSGAGLLGRLPFLRTGLCLIAAIYLVRGLAVVPMMWLIPDNSLLFWWVSSAICFAIGILYLLGVKQVWSSFGAK</sequence>
<keyword evidence="1" id="KW-0812">Transmembrane</keyword>
<keyword evidence="3" id="KW-1185">Reference proteome</keyword>
<name>A0ABV8V3S6_9GAMM</name>
<feature type="transmembrane region" description="Helical" evidence="1">
    <location>
        <begin position="49"/>
        <end position="71"/>
    </location>
</feature>
<comment type="caution">
    <text evidence="2">The sequence shown here is derived from an EMBL/GenBank/DDBJ whole genome shotgun (WGS) entry which is preliminary data.</text>
</comment>
<feature type="transmembrane region" description="Helical" evidence="1">
    <location>
        <begin position="7"/>
        <end position="29"/>
    </location>
</feature>
<evidence type="ECO:0008006" key="4">
    <source>
        <dbReference type="Google" id="ProtNLM"/>
    </source>
</evidence>
<evidence type="ECO:0000313" key="2">
    <source>
        <dbReference type="EMBL" id="MFC4361704.1"/>
    </source>
</evidence>
<evidence type="ECO:0000256" key="1">
    <source>
        <dbReference type="SAM" id="Phobius"/>
    </source>
</evidence>